<dbReference type="PANTHER" id="PTHR46060">
    <property type="entry name" value="MARINER MOS1 TRANSPOSASE-LIKE PROTEIN"/>
    <property type="match status" value="1"/>
</dbReference>
<dbReference type="OrthoDB" id="616263at2759"/>
<dbReference type="GO" id="GO:0003697">
    <property type="term" value="F:single-stranded DNA binding"/>
    <property type="evidence" value="ECO:0007669"/>
    <property type="project" value="TreeGrafter"/>
</dbReference>
<dbReference type="GO" id="GO:0000793">
    <property type="term" value="C:condensed chromosome"/>
    <property type="evidence" value="ECO:0007669"/>
    <property type="project" value="TreeGrafter"/>
</dbReference>
<dbReference type="InterPro" id="IPR036388">
    <property type="entry name" value="WH-like_DNA-bd_sf"/>
</dbReference>
<dbReference type="EMBL" id="BMAW01065914">
    <property type="protein sequence ID" value="GFT52461.1"/>
    <property type="molecule type" value="Genomic_DNA"/>
</dbReference>
<dbReference type="GO" id="GO:0046975">
    <property type="term" value="F:histone H3K36 methyltransferase activity"/>
    <property type="evidence" value="ECO:0007669"/>
    <property type="project" value="TreeGrafter"/>
</dbReference>
<dbReference type="GO" id="GO:0006303">
    <property type="term" value="P:double-strand break repair via nonhomologous end joining"/>
    <property type="evidence" value="ECO:0007669"/>
    <property type="project" value="TreeGrafter"/>
</dbReference>
<dbReference type="PANTHER" id="PTHR46060:SF2">
    <property type="entry name" value="HISTONE-LYSINE N-METHYLTRANSFERASE SETMAR"/>
    <property type="match status" value="1"/>
</dbReference>
<reference evidence="1" key="1">
    <citation type="submission" date="2020-08" db="EMBL/GenBank/DDBJ databases">
        <title>Multicomponent nature underlies the extraordinary mechanical properties of spider dragline silk.</title>
        <authorList>
            <person name="Kono N."/>
            <person name="Nakamura H."/>
            <person name="Mori M."/>
            <person name="Yoshida Y."/>
            <person name="Ohtoshi R."/>
            <person name="Malay A.D."/>
            <person name="Moran D.A.P."/>
            <person name="Tomita M."/>
            <person name="Numata K."/>
            <person name="Arakawa K."/>
        </authorList>
    </citation>
    <scope>NUCLEOTIDE SEQUENCE</scope>
</reference>
<dbReference type="GO" id="GO:0000729">
    <property type="term" value="P:DNA double-strand break processing"/>
    <property type="evidence" value="ECO:0007669"/>
    <property type="project" value="TreeGrafter"/>
</dbReference>
<proteinExistence type="predicted"/>
<protein>
    <submittedName>
        <fullName evidence="1">Histone-lysine N-methyltransferase SETMAR</fullName>
    </submittedName>
</protein>
<dbReference type="GO" id="GO:0042800">
    <property type="term" value="F:histone H3K4 methyltransferase activity"/>
    <property type="evidence" value="ECO:0007669"/>
    <property type="project" value="TreeGrafter"/>
</dbReference>
<sequence length="117" mass="14089">MSLKEDRRPIPIRRNRGRQWNQNPHATIRELGSKLGTSHTAVLKHLRAINKKKKLDSYVPYELTQLQMIERKSKYASLLLRNKRLPFLIQITCDEKWILYDYRKRSSKRVDKYTPPR</sequence>
<dbReference type="GO" id="GO:0044547">
    <property type="term" value="F:DNA topoisomerase binding"/>
    <property type="evidence" value="ECO:0007669"/>
    <property type="project" value="TreeGrafter"/>
</dbReference>
<gene>
    <name evidence="1" type="primary">SETMAR</name>
    <name evidence="1" type="ORF">NPIL_10841</name>
</gene>
<dbReference type="Gene3D" id="1.10.10.10">
    <property type="entry name" value="Winged helix-like DNA-binding domain superfamily/Winged helix DNA-binding domain"/>
    <property type="match status" value="1"/>
</dbReference>
<dbReference type="GO" id="GO:0000014">
    <property type="term" value="F:single-stranded DNA endodeoxyribonuclease activity"/>
    <property type="evidence" value="ECO:0007669"/>
    <property type="project" value="TreeGrafter"/>
</dbReference>
<evidence type="ECO:0000313" key="2">
    <source>
        <dbReference type="Proteomes" id="UP000887013"/>
    </source>
</evidence>
<evidence type="ECO:0000313" key="1">
    <source>
        <dbReference type="EMBL" id="GFT52461.1"/>
    </source>
</evidence>
<keyword evidence="2" id="KW-1185">Reference proteome</keyword>
<dbReference type="GO" id="GO:0003690">
    <property type="term" value="F:double-stranded DNA binding"/>
    <property type="evidence" value="ECO:0007669"/>
    <property type="project" value="TreeGrafter"/>
</dbReference>
<dbReference type="GO" id="GO:0035861">
    <property type="term" value="C:site of double-strand break"/>
    <property type="evidence" value="ECO:0007669"/>
    <property type="project" value="TreeGrafter"/>
</dbReference>
<accession>A0A8X6P7C9</accession>
<dbReference type="GO" id="GO:0005634">
    <property type="term" value="C:nucleus"/>
    <property type="evidence" value="ECO:0007669"/>
    <property type="project" value="TreeGrafter"/>
</dbReference>
<dbReference type="InterPro" id="IPR052709">
    <property type="entry name" value="Transposase-MT_Hybrid"/>
</dbReference>
<dbReference type="GO" id="GO:0031297">
    <property type="term" value="P:replication fork processing"/>
    <property type="evidence" value="ECO:0007669"/>
    <property type="project" value="TreeGrafter"/>
</dbReference>
<name>A0A8X6P7C9_NEPPI</name>
<dbReference type="Proteomes" id="UP000887013">
    <property type="component" value="Unassembled WGS sequence"/>
</dbReference>
<comment type="caution">
    <text evidence="1">The sequence shown here is derived from an EMBL/GenBank/DDBJ whole genome shotgun (WGS) entry which is preliminary data.</text>
</comment>
<dbReference type="AlphaFoldDB" id="A0A8X6P7C9"/>
<organism evidence="1 2">
    <name type="scientific">Nephila pilipes</name>
    <name type="common">Giant wood spider</name>
    <name type="synonym">Nephila maculata</name>
    <dbReference type="NCBI Taxonomy" id="299642"/>
    <lineage>
        <taxon>Eukaryota</taxon>
        <taxon>Metazoa</taxon>
        <taxon>Ecdysozoa</taxon>
        <taxon>Arthropoda</taxon>
        <taxon>Chelicerata</taxon>
        <taxon>Arachnida</taxon>
        <taxon>Araneae</taxon>
        <taxon>Araneomorphae</taxon>
        <taxon>Entelegynae</taxon>
        <taxon>Araneoidea</taxon>
        <taxon>Nephilidae</taxon>
        <taxon>Nephila</taxon>
    </lineage>
</organism>
<dbReference type="GO" id="GO:0015074">
    <property type="term" value="P:DNA integration"/>
    <property type="evidence" value="ECO:0007669"/>
    <property type="project" value="TreeGrafter"/>
</dbReference>
<dbReference type="GO" id="GO:0044774">
    <property type="term" value="P:mitotic DNA integrity checkpoint signaling"/>
    <property type="evidence" value="ECO:0007669"/>
    <property type="project" value="TreeGrafter"/>
</dbReference>